<dbReference type="PATRIC" id="fig|344882.3.peg.775"/>
<keyword evidence="1" id="KW-0472">Membrane</keyword>
<evidence type="ECO:0000256" key="1">
    <source>
        <dbReference type="SAM" id="Phobius"/>
    </source>
</evidence>
<keyword evidence="3" id="KW-1185">Reference proteome</keyword>
<dbReference type="EMBL" id="LDJL01000011">
    <property type="protein sequence ID" value="KRG69243.1"/>
    <property type="molecule type" value="Genomic_DNA"/>
</dbReference>
<protein>
    <submittedName>
        <fullName evidence="2">Uncharacterized protein</fullName>
    </submittedName>
</protein>
<accession>A0A0R0CIH2</accession>
<dbReference type="STRING" id="344882.ABB29_12035"/>
<sequence>MKDEAFNAIGTAVAKSTPPIAVVGATIGGALDMTFMVAAATLIYIVTQTGYLLWKWHKEWKSKR</sequence>
<dbReference type="AlphaFoldDB" id="A0A0R0CIH2"/>
<gene>
    <name evidence="2" type="ORF">ABB29_12035</name>
</gene>
<reference evidence="2 3" key="1">
    <citation type="submission" date="2015-05" db="EMBL/GenBank/DDBJ databases">
        <title>Genome sequencing and analysis of members of genus Stenotrophomonas.</title>
        <authorList>
            <person name="Patil P.P."/>
            <person name="Midha S."/>
            <person name="Patil P.B."/>
        </authorList>
    </citation>
    <scope>NUCLEOTIDE SEQUENCE [LARGE SCALE GENOMIC DNA]</scope>
    <source>
        <strain evidence="2 3">DSM 21858</strain>
    </source>
</reference>
<feature type="transmembrane region" description="Helical" evidence="1">
    <location>
        <begin position="33"/>
        <end position="54"/>
    </location>
</feature>
<proteinExistence type="predicted"/>
<evidence type="ECO:0000313" key="3">
    <source>
        <dbReference type="Proteomes" id="UP000052052"/>
    </source>
</evidence>
<dbReference type="Proteomes" id="UP000052052">
    <property type="component" value="Unassembled WGS sequence"/>
</dbReference>
<evidence type="ECO:0000313" key="2">
    <source>
        <dbReference type="EMBL" id="KRG69243.1"/>
    </source>
</evidence>
<comment type="caution">
    <text evidence="2">The sequence shown here is derived from an EMBL/GenBank/DDBJ whole genome shotgun (WGS) entry which is preliminary data.</text>
</comment>
<organism evidence="2 3">
    <name type="scientific">Pseudoxanthomonas dokdonensis</name>
    <dbReference type="NCBI Taxonomy" id="344882"/>
    <lineage>
        <taxon>Bacteria</taxon>
        <taxon>Pseudomonadati</taxon>
        <taxon>Pseudomonadota</taxon>
        <taxon>Gammaproteobacteria</taxon>
        <taxon>Lysobacterales</taxon>
        <taxon>Lysobacteraceae</taxon>
        <taxon>Pseudoxanthomonas</taxon>
    </lineage>
</organism>
<name>A0A0R0CIH2_9GAMM</name>
<keyword evidence="1" id="KW-1133">Transmembrane helix</keyword>
<keyword evidence="1" id="KW-0812">Transmembrane</keyword>